<name>A0A8C3AJ73_CYCLU</name>
<dbReference type="AlphaFoldDB" id="A0A8C3AJ73"/>
<accession>A0A8C3AJ73</accession>
<evidence type="ECO:0000313" key="1">
    <source>
        <dbReference type="Ensembl" id="ENSCLMP00005043147.1"/>
    </source>
</evidence>
<proteinExistence type="predicted"/>
<protein>
    <submittedName>
        <fullName evidence="1">Uncharacterized protein</fullName>
    </submittedName>
</protein>
<dbReference type="Proteomes" id="UP000694565">
    <property type="component" value="Unplaced"/>
</dbReference>
<dbReference type="GeneTree" id="ENSGT00990000213389"/>
<dbReference type="Ensembl" id="ENSCLMT00005044689.1">
    <property type="protein sequence ID" value="ENSCLMP00005043147.1"/>
    <property type="gene ID" value="ENSCLMG00005020050.1"/>
</dbReference>
<organism evidence="1 2">
    <name type="scientific">Cyclopterus lumpus</name>
    <name type="common">Lumpsucker</name>
    <dbReference type="NCBI Taxonomy" id="8103"/>
    <lineage>
        <taxon>Eukaryota</taxon>
        <taxon>Metazoa</taxon>
        <taxon>Chordata</taxon>
        <taxon>Craniata</taxon>
        <taxon>Vertebrata</taxon>
        <taxon>Euteleostomi</taxon>
        <taxon>Actinopterygii</taxon>
        <taxon>Neopterygii</taxon>
        <taxon>Teleostei</taxon>
        <taxon>Neoteleostei</taxon>
        <taxon>Acanthomorphata</taxon>
        <taxon>Eupercaria</taxon>
        <taxon>Perciformes</taxon>
        <taxon>Cottioidei</taxon>
        <taxon>Cottales</taxon>
        <taxon>Cyclopteridae</taxon>
        <taxon>Cyclopterus</taxon>
    </lineage>
</organism>
<keyword evidence="2" id="KW-1185">Reference proteome</keyword>
<evidence type="ECO:0000313" key="2">
    <source>
        <dbReference type="Proteomes" id="UP000694565"/>
    </source>
</evidence>
<reference evidence="1" key="1">
    <citation type="submission" date="2025-08" db="UniProtKB">
        <authorList>
            <consortium name="Ensembl"/>
        </authorList>
    </citation>
    <scope>IDENTIFICATION</scope>
</reference>
<sequence>MVLTGVIQNLLHHIRMIQLFQDGNLLIDPLQGAFGLRGALRDCALCCFNHLARLTWETCLPHQPLLGQHLHLCVVILVVSQLDNTIGALVRE</sequence>
<reference evidence="1" key="2">
    <citation type="submission" date="2025-09" db="UniProtKB">
        <authorList>
            <consortium name="Ensembl"/>
        </authorList>
    </citation>
    <scope>IDENTIFICATION</scope>
</reference>